<evidence type="ECO:0000259" key="9">
    <source>
        <dbReference type="PROSITE" id="PS50928"/>
    </source>
</evidence>
<evidence type="ECO:0000256" key="3">
    <source>
        <dbReference type="ARBA" id="ARBA00022475"/>
    </source>
</evidence>
<proteinExistence type="inferred from homology"/>
<evidence type="ECO:0000256" key="6">
    <source>
        <dbReference type="ARBA" id="ARBA00023136"/>
    </source>
</evidence>
<keyword evidence="6 7" id="KW-0472">Membrane</keyword>
<dbReference type="InterPro" id="IPR051393">
    <property type="entry name" value="ABC_transporter_permease"/>
</dbReference>
<dbReference type="SUPFAM" id="SSF161098">
    <property type="entry name" value="MetI-like"/>
    <property type="match status" value="1"/>
</dbReference>
<evidence type="ECO:0000256" key="5">
    <source>
        <dbReference type="ARBA" id="ARBA00022989"/>
    </source>
</evidence>
<protein>
    <recommendedName>
        <fullName evidence="9">ABC transmembrane type-1 domain-containing protein</fullName>
    </recommendedName>
</protein>
<dbReference type="PANTHER" id="PTHR30193:SF1">
    <property type="entry name" value="ABC TRANSPORTER PERMEASE PROTEIN YESP-RELATED"/>
    <property type="match status" value="1"/>
</dbReference>
<feature type="transmembrane region" description="Helical" evidence="7">
    <location>
        <begin position="240"/>
        <end position="273"/>
    </location>
</feature>
<feature type="transmembrane region" description="Helical" evidence="7">
    <location>
        <begin position="58"/>
        <end position="79"/>
    </location>
</feature>
<keyword evidence="11" id="KW-1185">Reference proteome</keyword>
<dbReference type="CDD" id="cd06261">
    <property type="entry name" value="TM_PBP2"/>
    <property type="match status" value="1"/>
</dbReference>
<evidence type="ECO:0000256" key="1">
    <source>
        <dbReference type="ARBA" id="ARBA00004651"/>
    </source>
</evidence>
<dbReference type="PROSITE" id="PS50928">
    <property type="entry name" value="ABC_TM1"/>
    <property type="match status" value="1"/>
</dbReference>
<name>A0A0A0B5H8_9CELL</name>
<feature type="transmembrane region" description="Helical" evidence="7">
    <location>
        <begin position="193"/>
        <end position="220"/>
    </location>
</feature>
<comment type="caution">
    <text evidence="10">The sequence shown here is derived from an EMBL/GenBank/DDBJ whole genome shotgun (WGS) entry which is preliminary data.</text>
</comment>
<keyword evidence="5 7" id="KW-1133">Transmembrane helix</keyword>
<dbReference type="AlphaFoldDB" id="A0A0A0B5H8"/>
<evidence type="ECO:0000256" key="4">
    <source>
        <dbReference type="ARBA" id="ARBA00022692"/>
    </source>
</evidence>
<dbReference type="STRING" id="1408250.Q760_04180"/>
<feature type="region of interest" description="Disordered" evidence="8">
    <location>
        <begin position="282"/>
        <end position="303"/>
    </location>
</feature>
<evidence type="ECO:0000256" key="2">
    <source>
        <dbReference type="ARBA" id="ARBA00022448"/>
    </source>
</evidence>
<dbReference type="Gene3D" id="1.10.3720.10">
    <property type="entry name" value="MetI-like"/>
    <property type="match status" value="1"/>
</dbReference>
<organism evidence="10 11">
    <name type="scientific">Cellulomonas cellasea DSM 20118</name>
    <dbReference type="NCBI Taxonomy" id="1408250"/>
    <lineage>
        <taxon>Bacteria</taxon>
        <taxon>Bacillati</taxon>
        <taxon>Actinomycetota</taxon>
        <taxon>Actinomycetes</taxon>
        <taxon>Micrococcales</taxon>
        <taxon>Cellulomonadaceae</taxon>
        <taxon>Cellulomonas</taxon>
    </lineage>
</organism>
<dbReference type="InterPro" id="IPR000515">
    <property type="entry name" value="MetI-like"/>
</dbReference>
<evidence type="ECO:0000313" key="10">
    <source>
        <dbReference type="EMBL" id="KGM01069.1"/>
    </source>
</evidence>
<dbReference type="PANTHER" id="PTHR30193">
    <property type="entry name" value="ABC TRANSPORTER PERMEASE PROTEIN"/>
    <property type="match status" value="1"/>
</dbReference>
<dbReference type="Proteomes" id="UP000029833">
    <property type="component" value="Unassembled WGS sequence"/>
</dbReference>
<dbReference type="EMBL" id="AXNT01000137">
    <property type="protein sequence ID" value="KGM01069.1"/>
    <property type="molecule type" value="Genomic_DNA"/>
</dbReference>
<dbReference type="GO" id="GO:0055085">
    <property type="term" value="P:transmembrane transport"/>
    <property type="evidence" value="ECO:0007669"/>
    <property type="project" value="InterPro"/>
</dbReference>
<sequence length="303" mass="32260">MAPFWLGVALLLGVPLVLAAGYAFTDHTGLGDPVFNGLDNLRRAREDPLLAASLRASFAYVLLAVPLRLLTGIGLGLLLARRAPFFRGARAAVYTPSVMPDVALTLVAAWAVNPMSGPVNQLLGALGLPEPVWLASAWGARTVVAFMMALALGETFLVVLVARRTVPADEYAAAALDGAGPWRQLRHVTWPRLAPLFALLAVREVAVALHVNFVPVYLLTDGGPDSATLFLPLYIFDQAFEFLGFGYAAFLSLALLVVSAGLVGAAVLVGLGIPALRRRRAGRAHPPGYQERGPRGLRERGRT</sequence>
<comment type="subcellular location">
    <subcellularLocation>
        <location evidence="1 7">Cell membrane</location>
        <topology evidence="1 7">Multi-pass membrane protein</topology>
    </subcellularLocation>
</comment>
<feature type="transmembrane region" description="Helical" evidence="7">
    <location>
        <begin position="91"/>
        <end position="112"/>
    </location>
</feature>
<feature type="compositionally biased region" description="Basic and acidic residues" evidence="8">
    <location>
        <begin position="292"/>
        <end position="303"/>
    </location>
</feature>
<dbReference type="Pfam" id="PF00528">
    <property type="entry name" value="BPD_transp_1"/>
    <property type="match status" value="1"/>
</dbReference>
<reference evidence="10 11" key="1">
    <citation type="submission" date="2013-10" db="EMBL/GenBank/DDBJ databases">
        <authorList>
            <person name="Wang G."/>
            <person name="Zhuang W."/>
        </authorList>
    </citation>
    <scope>NUCLEOTIDE SEQUENCE [LARGE SCALE GENOMIC DNA]</scope>
    <source>
        <strain evidence="10 11">DSM 20118</strain>
    </source>
</reference>
<dbReference type="InterPro" id="IPR035906">
    <property type="entry name" value="MetI-like_sf"/>
</dbReference>
<comment type="similarity">
    <text evidence="7">Belongs to the binding-protein-dependent transport system permease family.</text>
</comment>
<evidence type="ECO:0000313" key="11">
    <source>
        <dbReference type="Proteomes" id="UP000029833"/>
    </source>
</evidence>
<evidence type="ECO:0000256" key="7">
    <source>
        <dbReference type="RuleBase" id="RU363032"/>
    </source>
</evidence>
<keyword evidence="3" id="KW-1003">Cell membrane</keyword>
<gene>
    <name evidence="10" type="ORF">Q760_04180</name>
</gene>
<keyword evidence="4 7" id="KW-0812">Transmembrane</keyword>
<feature type="domain" description="ABC transmembrane type-1" evidence="9">
    <location>
        <begin position="54"/>
        <end position="268"/>
    </location>
</feature>
<dbReference type="GO" id="GO:0005886">
    <property type="term" value="C:plasma membrane"/>
    <property type="evidence" value="ECO:0007669"/>
    <property type="project" value="UniProtKB-SubCell"/>
</dbReference>
<evidence type="ECO:0000256" key="8">
    <source>
        <dbReference type="SAM" id="MobiDB-lite"/>
    </source>
</evidence>
<feature type="transmembrane region" description="Helical" evidence="7">
    <location>
        <begin position="132"/>
        <end position="161"/>
    </location>
</feature>
<keyword evidence="2 7" id="KW-0813">Transport</keyword>
<accession>A0A0A0B5H8</accession>